<feature type="non-terminal residue" evidence="2">
    <location>
        <position position="69"/>
    </location>
</feature>
<evidence type="ECO:0000256" key="1">
    <source>
        <dbReference type="SAM" id="Phobius"/>
    </source>
</evidence>
<evidence type="ECO:0008006" key="4">
    <source>
        <dbReference type="Google" id="ProtNLM"/>
    </source>
</evidence>
<organism evidence="2 3">
    <name type="scientific">Siccirubricoccus soli</name>
    <dbReference type="NCBI Taxonomy" id="2899147"/>
    <lineage>
        <taxon>Bacteria</taxon>
        <taxon>Pseudomonadati</taxon>
        <taxon>Pseudomonadota</taxon>
        <taxon>Alphaproteobacteria</taxon>
        <taxon>Acetobacterales</taxon>
        <taxon>Roseomonadaceae</taxon>
        <taxon>Siccirubricoccus</taxon>
    </lineage>
</organism>
<dbReference type="Proteomes" id="UP001523392">
    <property type="component" value="Unassembled WGS sequence"/>
</dbReference>
<evidence type="ECO:0000313" key="2">
    <source>
        <dbReference type="EMBL" id="MCO6420044.1"/>
    </source>
</evidence>
<evidence type="ECO:0000313" key="3">
    <source>
        <dbReference type="Proteomes" id="UP001523392"/>
    </source>
</evidence>
<comment type="caution">
    <text evidence="2">The sequence shown here is derived from an EMBL/GenBank/DDBJ whole genome shotgun (WGS) entry which is preliminary data.</text>
</comment>
<dbReference type="RefSeq" id="WP_252956709.1">
    <property type="nucleotide sequence ID" value="NZ_JAFIRR010000289.1"/>
</dbReference>
<name>A0ABT1DFU4_9PROT</name>
<sequence>MDFIVFGLLLVGGFVLGWGLGIAGWVKAGRLEQRVATLERRLAEAGLPAAAREAPAAATEAGPPAPAAP</sequence>
<proteinExistence type="predicted"/>
<keyword evidence="1" id="KW-0812">Transmembrane</keyword>
<dbReference type="EMBL" id="JAFIRR010000289">
    <property type="protein sequence ID" value="MCO6420044.1"/>
    <property type="molecule type" value="Genomic_DNA"/>
</dbReference>
<protein>
    <recommendedName>
        <fullName evidence="4">LapA family protein</fullName>
    </recommendedName>
</protein>
<feature type="transmembrane region" description="Helical" evidence="1">
    <location>
        <begin position="6"/>
        <end position="26"/>
    </location>
</feature>
<keyword evidence="1" id="KW-0472">Membrane</keyword>
<accession>A0ABT1DFU4</accession>
<keyword evidence="3" id="KW-1185">Reference proteome</keyword>
<reference evidence="2 3" key="1">
    <citation type="submission" date="2021-12" db="EMBL/GenBank/DDBJ databases">
        <title>Siccirubricoccus leaddurans sp. nov., a high concentration Zn2+ tolerance bacterium.</title>
        <authorList>
            <person name="Cao Y."/>
        </authorList>
    </citation>
    <scope>NUCLEOTIDE SEQUENCE [LARGE SCALE GENOMIC DNA]</scope>
    <source>
        <strain evidence="2 3">KC 17139</strain>
    </source>
</reference>
<gene>
    <name evidence="2" type="ORF">JYK14_28390</name>
</gene>
<keyword evidence="1" id="KW-1133">Transmembrane helix</keyword>